<dbReference type="InParanoid" id="A0A0D0DSH6"/>
<reference evidence="2" key="2">
    <citation type="submission" date="2015-01" db="EMBL/GenBank/DDBJ databases">
        <title>Evolutionary Origins and Diversification of the Mycorrhizal Mutualists.</title>
        <authorList>
            <consortium name="DOE Joint Genome Institute"/>
            <consortium name="Mycorrhizal Genomics Consortium"/>
            <person name="Kohler A."/>
            <person name="Kuo A."/>
            <person name="Nagy L.G."/>
            <person name="Floudas D."/>
            <person name="Copeland A."/>
            <person name="Barry K.W."/>
            <person name="Cichocki N."/>
            <person name="Veneault-Fourrey C."/>
            <person name="LaButti K."/>
            <person name="Lindquist E.A."/>
            <person name="Lipzen A."/>
            <person name="Lundell T."/>
            <person name="Morin E."/>
            <person name="Murat C."/>
            <person name="Riley R."/>
            <person name="Ohm R."/>
            <person name="Sun H."/>
            <person name="Tunlid A."/>
            <person name="Henrissat B."/>
            <person name="Grigoriev I.V."/>
            <person name="Hibbett D.S."/>
            <person name="Martin F."/>
        </authorList>
    </citation>
    <scope>NUCLEOTIDE SEQUENCE [LARGE SCALE GENOMIC DNA]</scope>
    <source>
        <strain evidence="2">Ve08.2h10</strain>
    </source>
</reference>
<dbReference type="HOGENOM" id="CLU_138917_1_0_1"/>
<dbReference type="AlphaFoldDB" id="A0A0D0DSH6"/>
<reference evidence="1 2" key="1">
    <citation type="submission" date="2014-04" db="EMBL/GenBank/DDBJ databases">
        <authorList>
            <consortium name="DOE Joint Genome Institute"/>
            <person name="Kuo A."/>
            <person name="Kohler A."/>
            <person name="Jargeat P."/>
            <person name="Nagy L.G."/>
            <person name="Floudas D."/>
            <person name="Copeland A."/>
            <person name="Barry K.W."/>
            <person name="Cichocki N."/>
            <person name="Veneault-Fourrey C."/>
            <person name="LaButti K."/>
            <person name="Lindquist E.A."/>
            <person name="Lipzen A."/>
            <person name="Lundell T."/>
            <person name="Morin E."/>
            <person name="Murat C."/>
            <person name="Sun H."/>
            <person name="Tunlid A."/>
            <person name="Henrissat B."/>
            <person name="Grigoriev I.V."/>
            <person name="Hibbett D.S."/>
            <person name="Martin F."/>
            <person name="Nordberg H.P."/>
            <person name="Cantor M.N."/>
            <person name="Hua S.X."/>
        </authorList>
    </citation>
    <scope>NUCLEOTIDE SEQUENCE [LARGE SCALE GENOMIC DNA]</scope>
    <source>
        <strain evidence="1 2">Ve08.2h10</strain>
    </source>
</reference>
<keyword evidence="2" id="KW-1185">Reference proteome</keyword>
<accession>A0A0D0DSH6</accession>
<evidence type="ECO:0000313" key="1">
    <source>
        <dbReference type="EMBL" id="KIK91096.1"/>
    </source>
</evidence>
<evidence type="ECO:0000313" key="2">
    <source>
        <dbReference type="Proteomes" id="UP000054538"/>
    </source>
</evidence>
<name>A0A0D0DSH6_9AGAM</name>
<protein>
    <submittedName>
        <fullName evidence="1">Uncharacterized protein</fullName>
    </submittedName>
</protein>
<gene>
    <name evidence="1" type="ORF">PAXRUDRAFT_150282</name>
</gene>
<dbReference type="EMBL" id="KN825428">
    <property type="protein sequence ID" value="KIK91096.1"/>
    <property type="molecule type" value="Genomic_DNA"/>
</dbReference>
<organism evidence="1 2">
    <name type="scientific">Paxillus rubicundulus Ve08.2h10</name>
    <dbReference type="NCBI Taxonomy" id="930991"/>
    <lineage>
        <taxon>Eukaryota</taxon>
        <taxon>Fungi</taxon>
        <taxon>Dikarya</taxon>
        <taxon>Basidiomycota</taxon>
        <taxon>Agaricomycotina</taxon>
        <taxon>Agaricomycetes</taxon>
        <taxon>Agaricomycetidae</taxon>
        <taxon>Boletales</taxon>
        <taxon>Paxilineae</taxon>
        <taxon>Paxillaceae</taxon>
        <taxon>Paxillus</taxon>
    </lineage>
</organism>
<proteinExistence type="predicted"/>
<feature type="non-terminal residue" evidence="1">
    <location>
        <position position="1"/>
    </location>
</feature>
<dbReference type="Proteomes" id="UP000054538">
    <property type="component" value="Unassembled WGS sequence"/>
</dbReference>
<sequence>PPSHMVIFISTYSDEECGDLFAGQEGPQIKPRPVVVNVDHVSPQSLLTNNTDLCLQFFSLLFKSRQ</sequence>